<evidence type="ECO:0000313" key="1">
    <source>
        <dbReference type="EMBL" id="SBV37679.1"/>
    </source>
</evidence>
<gene>
    <name evidence="1" type="ORF">STPYR_12622</name>
</gene>
<organism evidence="1">
    <name type="scientific">uncultured Stenotrophomonas sp</name>
    <dbReference type="NCBI Taxonomy" id="165438"/>
    <lineage>
        <taxon>Bacteria</taxon>
        <taxon>Pseudomonadati</taxon>
        <taxon>Pseudomonadota</taxon>
        <taxon>Gammaproteobacteria</taxon>
        <taxon>Lysobacterales</taxon>
        <taxon>Lysobacteraceae</taxon>
        <taxon>Stenotrophomonas</taxon>
        <taxon>environmental samples</taxon>
    </lineage>
</organism>
<name>A0A1Y5Q5V8_9GAMM</name>
<dbReference type="EMBL" id="FLTS01000001">
    <property type="protein sequence ID" value="SBV37679.1"/>
    <property type="molecule type" value="Genomic_DNA"/>
</dbReference>
<sequence length="28" mass="3045">MHLNGDNFTCLLKHGELEMCLTPTAVGV</sequence>
<proteinExistence type="predicted"/>
<reference evidence="1" key="1">
    <citation type="submission" date="2016-03" db="EMBL/GenBank/DDBJ databases">
        <authorList>
            <person name="Ploux O."/>
        </authorList>
    </citation>
    <scope>NUCLEOTIDE SEQUENCE</scope>
    <source>
        <strain evidence="1">UC10</strain>
    </source>
</reference>
<dbReference type="AlphaFoldDB" id="A0A1Y5Q5V8"/>
<protein>
    <submittedName>
        <fullName evidence="1">Uncharacterized protein</fullName>
    </submittedName>
</protein>
<accession>A0A1Y5Q5V8</accession>